<dbReference type="EMBL" id="DVLT01000038">
    <property type="protein sequence ID" value="HIU02739.1"/>
    <property type="molecule type" value="Genomic_DNA"/>
</dbReference>
<dbReference type="Pfam" id="PF02875">
    <property type="entry name" value="Mur_ligase_C"/>
    <property type="match status" value="1"/>
</dbReference>
<evidence type="ECO:0000259" key="16">
    <source>
        <dbReference type="Pfam" id="PF02875"/>
    </source>
</evidence>
<dbReference type="GO" id="GO:0008360">
    <property type="term" value="P:regulation of cell shape"/>
    <property type="evidence" value="ECO:0007669"/>
    <property type="project" value="UniProtKB-KW"/>
</dbReference>
<name>A0A9D1HGW9_9FIRM</name>
<keyword evidence="5 14" id="KW-0436">Ligase</keyword>
<dbReference type="InterPro" id="IPR036565">
    <property type="entry name" value="Mur-like_cat_sf"/>
</dbReference>
<dbReference type="InterPro" id="IPR000713">
    <property type="entry name" value="Mur_ligase_N"/>
</dbReference>
<keyword evidence="11 14" id="KW-0131">Cell cycle</keyword>
<keyword evidence="12 14" id="KW-0961">Cell wall biogenesis/degradation</keyword>
<dbReference type="EC" id="6.3.2.8" evidence="3 14"/>
<evidence type="ECO:0000256" key="5">
    <source>
        <dbReference type="ARBA" id="ARBA00022598"/>
    </source>
</evidence>
<keyword evidence="4 14" id="KW-0963">Cytoplasm</keyword>
<keyword evidence="6 14" id="KW-0132">Cell division</keyword>
<comment type="subcellular location">
    <subcellularLocation>
        <location evidence="1 14">Cytoplasm</location>
    </subcellularLocation>
</comment>
<comment type="catalytic activity">
    <reaction evidence="13 14">
        <text>UDP-N-acetyl-alpha-D-muramate + L-alanine + ATP = UDP-N-acetyl-alpha-D-muramoyl-L-alanine + ADP + phosphate + H(+)</text>
        <dbReference type="Rhea" id="RHEA:23372"/>
        <dbReference type="ChEBI" id="CHEBI:15378"/>
        <dbReference type="ChEBI" id="CHEBI:30616"/>
        <dbReference type="ChEBI" id="CHEBI:43474"/>
        <dbReference type="ChEBI" id="CHEBI:57972"/>
        <dbReference type="ChEBI" id="CHEBI:70757"/>
        <dbReference type="ChEBI" id="CHEBI:83898"/>
        <dbReference type="ChEBI" id="CHEBI:456216"/>
        <dbReference type="EC" id="6.3.2.8"/>
    </reaction>
</comment>
<comment type="caution">
    <text evidence="18">The sequence shown here is derived from an EMBL/GenBank/DDBJ whole genome shotgun (WGS) entry which is preliminary data.</text>
</comment>
<keyword evidence="9 14" id="KW-0133">Cell shape</keyword>
<dbReference type="GO" id="GO:0005524">
    <property type="term" value="F:ATP binding"/>
    <property type="evidence" value="ECO:0007669"/>
    <property type="project" value="UniProtKB-UniRule"/>
</dbReference>
<comment type="function">
    <text evidence="14">Cell wall formation.</text>
</comment>
<gene>
    <name evidence="14" type="primary">murC</name>
    <name evidence="18" type="ORF">IAB63_05750</name>
</gene>
<dbReference type="CDD" id="cd01983">
    <property type="entry name" value="SIMIBI"/>
    <property type="match status" value="1"/>
</dbReference>
<dbReference type="InterPro" id="IPR036615">
    <property type="entry name" value="Mur_ligase_C_dom_sf"/>
</dbReference>
<sequence>MYKVNFEQPIHIHFIGIGGISMSGLAEVLLERGFTVSGSDMKPSPITEKLESHGAMIHYGQCAENITDDIDLAVYTAAIHPDNPEYKEVLRRNIPHFDRAELLGQIMSHYRNSIAVSGTHGKTTTTSMLSLILMQGGCDPTISVGGILKDIGGNIRVGRSENFITEACEYTNSFLKFDPRIVLILNVEEDHLDFFKDIDDIRRSFRLFAEKPGKDGVLVINKDIDHVEYFTADLPCKVITYSLDKPADLTAANIAFDDHACGSFDLIIHGENRGRFHLSVSGIHNISNALAAIAASLELNISMDAIRKGLEAFKGTDRRFEYKGETGGVTVIDDYAHHPTEIEATLKAAANCPHRQVWCVFQPHTYTRTKAFLKDFAKALSLADHVVLADIYAAREADTGMIHSKDLLAELQKRNVAADYFPSFKEIEDFLKTHCQPGDILITMGAGDIFTVGEDLLR</sequence>
<dbReference type="Gene3D" id="3.90.190.20">
    <property type="entry name" value="Mur ligase, C-terminal domain"/>
    <property type="match status" value="1"/>
</dbReference>
<accession>A0A9D1HGW9</accession>
<dbReference type="InterPro" id="IPR050061">
    <property type="entry name" value="MurCDEF_pg_biosynth"/>
</dbReference>
<keyword evidence="7 14" id="KW-0547">Nucleotide-binding</keyword>
<organism evidence="18 19">
    <name type="scientific">Candidatus Onthocola gallistercoris</name>
    <dbReference type="NCBI Taxonomy" id="2840876"/>
    <lineage>
        <taxon>Bacteria</taxon>
        <taxon>Bacillati</taxon>
        <taxon>Bacillota</taxon>
        <taxon>Bacilli</taxon>
        <taxon>Candidatus Onthocola</taxon>
    </lineage>
</organism>
<dbReference type="GO" id="GO:0071555">
    <property type="term" value="P:cell wall organization"/>
    <property type="evidence" value="ECO:0007669"/>
    <property type="project" value="UniProtKB-KW"/>
</dbReference>
<proteinExistence type="inferred from homology"/>
<dbReference type="SUPFAM" id="SSF53244">
    <property type="entry name" value="MurD-like peptide ligases, peptide-binding domain"/>
    <property type="match status" value="1"/>
</dbReference>
<evidence type="ECO:0000256" key="1">
    <source>
        <dbReference type="ARBA" id="ARBA00004496"/>
    </source>
</evidence>
<evidence type="ECO:0000256" key="6">
    <source>
        <dbReference type="ARBA" id="ARBA00022618"/>
    </source>
</evidence>
<dbReference type="GO" id="GO:0005737">
    <property type="term" value="C:cytoplasm"/>
    <property type="evidence" value="ECO:0007669"/>
    <property type="project" value="UniProtKB-SubCell"/>
</dbReference>
<dbReference type="Proteomes" id="UP000824164">
    <property type="component" value="Unassembled WGS sequence"/>
</dbReference>
<evidence type="ECO:0000256" key="10">
    <source>
        <dbReference type="ARBA" id="ARBA00022984"/>
    </source>
</evidence>
<dbReference type="NCBIfam" id="TIGR01082">
    <property type="entry name" value="murC"/>
    <property type="match status" value="1"/>
</dbReference>
<dbReference type="InterPro" id="IPR005758">
    <property type="entry name" value="UDP-N-AcMur_Ala_ligase_MurC"/>
</dbReference>
<dbReference type="AlphaFoldDB" id="A0A9D1HGW9"/>
<dbReference type="GO" id="GO:0008763">
    <property type="term" value="F:UDP-N-acetylmuramate-L-alanine ligase activity"/>
    <property type="evidence" value="ECO:0007669"/>
    <property type="project" value="UniProtKB-UniRule"/>
</dbReference>
<dbReference type="GO" id="GO:0009252">
    <property type="term" value="P:peptidoglycan biosynthetic process"/>
    <property type="evidence" value="ECO:0007669"/>
    <property type="project" value="UniProtKB-UniRule"/>
</dbReference>
<keyword evidence="10 14" id="KW-0573">Peptidoglycan synthesis</keyword>
<evidence type="ECO:0000259" key="15">
    <source>
        <dbReference type="Pfam" id="PF01225"/>
    </source>
</evidence>
<dbReference type="Pfam" id="PF08245">
    <property type="entry name" value="Mur_ligase_M"/>
    <property type="match status" value="1"/>
</dbReference>
<evidence type="ECO:0000256" key="8">
    <source>
        <dbReference type="ARBA" id="ARBA00022840"/>
    </source>
</evidence>
<protein>
    <recommendedName>
        <fullName evidence="3 14">UDP-N-acetylmuramate--L-alanine ligase</fullName>
        <ecNumber evidence="3 14">6.3.2.8</ecNumber>
    </recommendedName>
    <alternativeName>
        <fullName evidence="14">UDP-N-acetylmuramoyl-L-alanine synthetase</fullName>
    </alternativeName>
</protein>
<evidence type="ECO:0000256" key="2">
    <source>
        <dbReference type="ARBA" id="ARBA00004752"/>
    </source>
</evidence>
<evidence type="ECO:0000256" key="11">
    <source>
        <dbReference type="ARBA" id="ARBA00023306"/>
    </source>
</evidence>
<evidence type="ECO:0000313" key="19">
    <source>
        <dbReference type="Proteomes" id="UP000824164"/>
    </source>
</evidence>
<dbReference type="InterPro" id="IPR013221">
    <property type="entry name" value="Mur_ligase_cen"/>
</dbReference>
<reference evidence="18" key="2">
    <citation type="journal article" date="2021" name="PeerJ">
        <title>Extensive microbial diversity within the chicken gut microbiome revealed by metagenomics and culture.</title>
        <authorList>
            <person name="Gilroy R."/>
            <person name="Ravi A."/>
            <person name="Getino M."/>
            <person name="Pursley I."/>
            <person name="Horton D.L."/>
            <person name="Alikhan N.F."/>
            <person name="Baker D."/>
            <person name="Gharbi K."/>
            <person name="Hall N."/>
            <person name="Watson M."/>
            <person name="Adriaenssens E.M."/>
            <person name="Foster-Nyarko E."/>
            <person name="Jarju S."/>
            <person name="Secka A."/>
            <person name="Antonio M."/>
            <person name="Oren A."/>
            <person name="Chaudhuri R.R."/>
            <person name="La Ragione R."/>
            <person name="Hildebrand F."/>
            <person name="Pallen M.J."/>
        </authorList>
    </citation>
    <scope>NUCLEOTIDE SEQUENCE</scope>
    <source>
        <strain evidence="18">CHK187-14744</strain>
    </source>
</reference>
<keyword evidence="8 14" id="KW-0067">ATP-binding</keyword>
<dbReference type="SUPFAM" id="SSF53623">
    <property type="entry name" value="MurD-like peptide ligases, catalytic domain"/>
    <property type="match status" value="1"/>
</dbReference>
<dbReference type="InterPro" id="IPR004101">
    <property type="entry name" value="Mur_ligase_C"/>
</dbReference>
<dbReference type="HAMAP" id="MF_00046">
    <property type="entry name" value="MurC"/>
    <property type="match status" value="1"/>
</dbReference>
<evidence type="ECO:0000256" key="14">
    <source>
        <dbReference type="HAMAP-Rule" id="MF_00046"/>
    </source>
</evidence>
<evidence type="ECO:0000256" key="13">
    <source>
        <dbReference type="ARBA" id="ARBA00047833"/>
    </source>
</evidence>
<dbReference type="Gene3D" id="3.40.50.720">
    <property type="entry name" value="NAD(P)-binding Rossmann-like Domain"/>
    <property type="match status" value="1"/>
</dbReference>
<feature type="domain" description="Mur ligase C-terminal" evidence="16">
    <location>
        <begin position="318"/>
        <end position="447"/>
    </location>
</feature>
<dbReference type="PANTHER" id="PTHR43445:SF3">
    <property type="entry name" value="UDP-N-ACETYLMURAMATE--L-ALANINE LIGASE"/>
    <property type="match status" value="1"/>
</dbReference>
<feature type="binding site" evidence="14">
    <location>
        <begin position="118"/>
        <end position="124"/>
    </location>
    <ligand>
        <name>ATP</name>
        <dbReference type="ChEBI" id="CHEBI:30616"/>
    </ligand>
</feature>
<evidence type="ECO:0000256" key="7">
    <source>
        <dbReference type="ARBA" id="ARBA00022741"/>
    </source>
</evidence>
<dbReference type="Gene3D" id="3.40.1190.10">
    <property type="entry name" value="Mur-like, catalytic domain"/>
    <property type="match status" value="1"/>
</dbReference>
<evidence type="ECO:0000256" key="12">
    <source>
        <dbReference type="ARBA" id="ARBA00023316"/>
    </source>
</evidence>
<evidence type="ECO:0000313" key="18">
    <source>
        <dbReference type="EMBL" id="HIU02739.1"/>
    </source>
</evidence>
<comment type="pathway">
    <text evidence="2 14">Cell wall biogenesis; peptidoglycan biosynthesis.</text>
</comment>
<comment type="similarity">
    <text evidence="14">Belongs to the MurCDEF family.</text>
</comment>
<dbReference type="SUPFAM" id="SSF51984">
    <property type="entry name" value="MurCD N-terminal domain"/>
    <property type="match status" value="1"/>
</dbReference>
<evidence type="ECO:0000259" key="17">
    <source>
        <dbReference type="Pfam" id="PF08245"/>
    </source>
</evidence>
<feature type="domain" description="Mur ligase N-terminal catalytic" evidence="15">
    <location>
        <begin position="11"/>
        <end position="111"/>
    </location>
</feature>
<dbReference type="GO" id="GO:0051301">
    <property type="term" value="P:cell division"/>
    <property type="evidence" value="ECO:0007669"/>
    <property type="project" value="UniProtKB-KW"/>
</dbReference>
<evidence type="ECO:0000256" key="3">
    <source>
        <dbReference type="ARBA" id="ARBA00012211"/>
    </source>
</evidence>
<evidence type="ECO:0000256" key="9">
    <source>
        <dbReference type="ARBA" id="ARBA00022960"/>
    </source>
</evidence>
<dbReference type="Pfam" id="PF01225">
    <property type="entry name" value="Mur_ligase"/>
    <property type="match status" value="1"/>
</dbReference>
<dbReference type="PANTHER" id="PTHR43445">
    <property type="entry name" value="UDP-N-ACETYLMURAMATE--L-ALANINE LIGASE-RELATED"/>
    <property type="match status" value="1"/>
</dbReference>
<evidence type="ECO:0000256" key="4">
    <source>
        <dbReference type="ARBA" id="ARBA00022490"/>
    </source>
</evidence>
<reference evidence="18" key="1">
    <citation type="submission" date="2020-10" db="EMBL/GenBank/DDBJ databases">
        <authorList>
            <person name="Gilroy R."/>
        </authorList>
    </citation>
    <scope>NUCLEOTIDE SEQUENCE</scope>
    <source>
        <strain evidence="18">CHK187-14744</strain>
    </source>
</reference>
<feature type="domain" description="Mur ligase central" evidence="17">
    <location>
        <begin position="116"/>
        <end position="295"/>
    </location>
</feature>